<dbReference type="Pfam" id="PF01515">
    <property type="entry name" value="PTA_PTB"/>
    <property type="match status" value="1"/>
</dbReference>
<evidence type="ECO:0000313" key="6">
    <source>
        <dbReference type="Proteomes" id="UP000190027"/>
    </source>
</evidence>
<dbReference type="STRING" id="1121449.SAMN02745704_01581"/>
<keyword evidence="2 5" id="KW-0808">Transferase</keyword>
<dbReference type="InterPro" id="IPR050500">
    <property type="entry name" value="Phos_Acetyltrans/Butyryltrans"/>
</dbReference>
<evidence type="ECO:0000256" key="3">
    <source>
        <dbReference type="ARBA" id="ARBA00023315"/>
    </source>
</evidence>
<dbReference type="SUPFAM" id="SSF53659">
    <property type="entry name" value="Isocitrate/Isopropylmalate dehydrogenase-like"/>
    <property type="match status" value="1"/>
</dbReference>
<dbReference type="InterPro" id="IPR012147">
    <property type="entry name" value="P_Ac_Bu_trans"/>
</dbReference>
<keyword evidence="3" id="KW-0012">Acyltransferase</keyword>
<dbReference type="Proteomes" id="UP000190027">
    <property type="component" value="Unassembled WGS sequence"/>
</dbReference>
<dbReference type="InterPro" id="IPR002505">
    <property type="entry name" value="PTA_PTB"/>
</dbReference>
<dbReference type="Gene3D" id="3.40.718.10">
    <property type="entry name" value="Isopropylmalate Dehydrogenase"/>
    <property type="match status" value="1"/>
</dbReference>
<comment type="similarity">
    <text evidence="1">Belongs to the phosphate acetyltransferase and butyryltransferase family.</text>
</comment>
<gene>
    <name evidence="5" type="ORF">SAMN02745704_01581</name>
</gene>
<evidence type="ECO:0000256" key="2">
    <source>
        <dbReference type="ARBA" id="ARBA00022679"/>
    </source>
</evidence>
<dbReference type="PANTHER" id="PTHR43356">
    <property type="entry name" value="PHOSPHATE ACETYLTRANSFERASE"/>
    <property type="match status" value="1"/>
</dbReference>
<protein>
    <submittedName>
        <fullName evidence="5">Phosphate butyryltransferase</fullName>
    </submittedName>
</protein>
<evidence type="ECO:0000313" key="5">
    <source>
        <dbReference type="EMBL" id="SKA82595.1"/>
    </source>
</evidence>
<organism evidence="5 6">
    <name type="scientific">Paucidesulfovibrio gracilis DSM 16080</name>
    <dbReference type="NCBI Taxonomy" id="1121449"/>
    <lineage>
        <taxon>Bacteria</taxon>
        <taxon>Pseudomonadati</taxon>
        <taxon>Thermodesulfobacteriota</taxon>
        <taxon>Desulfovibrionia</taxon>
        <taxon>Desulfovibrionales</taxon>
        <taxon>Desulfovibrionaceae</taxon>
        <taxon>Paucidesulfovibrio</taxon>
    </lineage>
</organism>
<evidence type="ECO:0000259" key="4">
    <source>
        <dbReference type="Pfam" id="PF01515"/>
    </source>
</evidence>
<dbReference type="OrthoDB" id="9800237at2"/>
<name>A0A1T4X0I1_9BACT</name>
<dbReference type="PIRSF" id="PIRSF000428">
    <property type="entry name" value="P_Ac_trans"/>
    <property type="match status" value="1"/>
</dbReference>
<dbReference type="PANTHER" id="PTHR43356:SF2">
    <property type="entry name" value="PHOSPHATE ACETYLTRANSFERASE"/>
    <property type="match status" value="1"/>
</dbReference>
<accession>A0A1T4X0I1</accession>
<dbReference type="RefSeq" id="WP_078717141.1">
    <property type="nucleotide sequence ID" value="NZ_FUYC01000005.1"/>
</dbReference>
<evidence type="ECO:0000256" key="1">
    <source>
        <dbReference type="ARBA" id="ARBA00005656"/>
    </source>
</evidence>
<dbReference type="GO" id="GO:0016746">
    <property type="term" value="F:acyltransferase activity"/>
    <property type="evidence" value="ECO:0007669"/>
    <property type="project" value="UniProtKB-KW"/>
</dbReference>
<reference evidence="5 6" key="1">
    <citation type="submission" date="2017-02" db="EMBL/GenBank/DDBJ databases">
        <authorList>
            <person name="Peterson S.W."/>
        </authorList>
    </citation>
    <scope>NUCLEOTIDE SEQUENCE [LARGE SCALE GENOMIC DNA]</scope>
    <source>
        <strain evidence="5 6">DSM 16080</strain>
    </source>
</reference>
<keyword evidence="6" id="KW-1185">Reference proteome</keyword>
<dbReference type="EMBL" id="FUYC01000005">
    <property type="protein sequence ID" value="SKA82595.1"/>
    <property type="molecule type" value="Genomic_DNA"/>
</dbReference>
<dbReference type="AlphaFoldDB" id="A0A1T4X0I1"/>
<proteinExistence type="inferred from homology"/>
<feature type="domain" description="Phosphate acetyl/butaryl transferase" evidence="4">
    <location>
        <begin position="77"/>
        <end position="293"/>
    </location>
</feature>
<sequence>MIADFQELISKVRGGRVFRLCVAEAGDQELLQAVKMAVDMGFAYPVLTGDKDRVREAALAVGLEEYELLAGDCPEQSAALAVQAVREGRADVLMKGAINTAHYMRAILNKENGLRSGRLLSALAVYEVREYHKLIFCSDSGINVAPDLEQKKDILANALEAMRRMGMESPKVVALTANEVVHPKVQATVDAAELVRLAGEGAFGSCIVEGPIAFDVAFDRHAAEHKGIDSKVSGEVDLILAPNIETGNALGKSWLTLNKAKWAGLVLGTTHPVVLGSRSDTAEVKINSIALACLLAQS</sequence>